<reference evidence="1" key="1">
    <citation type="journal article" date="2023" name="Plant J.">
        <title>Genome sequences and population genomics provide insights into the demographic history, inbreeding, and mutation load of two 'living fossil' tree species of Dipteronia.</title>
        <authorList>
            <person name="Feng Y."/>
            <person name="Comes H.P."/>
            <person name="Chen J."/>
            <person name="Zhu S."/>
            <person name="Lu R."/>
            <person name="Zhang X."/>
            <person name="Li P."/>
            <person name="Qiu J."/>
            <person name="Olsen K.M."/>
            <person name="Qiu Y."/>
        </authorList>
    </citation>
    <scope>NUCLEOTIDE SEQUENCE</scope>
    <source>
        <strain evidence="1">NBL</strain>
    </source>
</reference>
<dbReference type="EMBL" id="JANJYJ010000003">
    <property type="protein sequence ID" value="KAK3224164.1"/>
    <property type="molecule type" value="Genomic_DNA"/>
</dbReference>
<evidence type="ECO:0000313" key="2">
    <source>
        <dbReference type="Proteomes" id="UP001281410"/>
    </source>
</evidence>
<keyword evidence="2" id="KW-1185">Reference proteome</keyword>
<comment type="caution">
    <text evidence="1">The sequence shown here is derived from an EMBL/GenBank/DDBJ whole genome shotgun (WGS) entry which is preliminary data.</text>
</comment>
<dbReference type="Proteomes" id="UP001281410">
    <property type="component" value="Unassembled WGS sequence"/>
</dbReference>
<protein>
    <submittedName>
        <fullName evidence="1">Uncharacterized protein</fullName>
    </submittedName>
</protein>
<proteinExistence type="predicted"/>
<evidence type="ECO:0000313" key="1">
    <source>
        <dbReference type="EMBL" id="KAK3224164.1"/>
    </source>
</evidence>
<dbReference type="AlphaFoldDB" id="A0AAE0AV36"/>
<name>A0AAE0AV36_9ROSI</name>
<accession>A0AAE0AV36</accession>
<organism evidence="1 2">
    <name type="scientific">Dipteronia sinensis</name>
    <dbReference type="NCBI Taxonomy" id="43782"/>
    <lineage>
        <taxon>Eukaryota</taxon>
        <taxon>Viridiplantae</taxon>
        <taxon>Streptophyta</taxon>
        <taxon>Embryophyta</taxon>
        <taxon>Tracheophyta</taxon>
        <taxon>Spermatophyta</taxon>
        <taxon>Magnoliopsida</taxon>
        <taxon>eudicotyledons</taxon>
        <taxon>Gunneridae</taxon>
        <taxon>Pentapetalae</taxon>
        <taxon>rosids</taxon>
        <taxon>malvids</taxon>
        <taxon>Sapindales</taxon>
        <taxon>Sapindaceae</taxon>
        <taxon>Hippocastanoideae</taxon>
        <taxon>Acereae</taxon>
        <taxon>Dipteronia</taxon>
    </lineage>
</organism>
<sequence length="104" mass="11615">MNHNNQQSSNGRHDDDAALTEFLASLMDYTPTSLALQIVNVNGCGIRGIGFWTPEKRVPMKKLMTSSTSNNNNSASKPNLGHLFYGQGILFLYLKSPQIRRNFL</sequence>
<gene>
    <name evidence="1" type="ORF">Dsin_011189</name>
</gene>